<keyword evidence="2" id="KW-1185">Reference proteome</keyword>
<proteinExistence type="predicted"/>
<dbReference type="AlphaFoldDB" id="A0A9W4U5V3"/>
<accession>A0A9W4U5V3</accession>
<dbReference type="EMBL" id="CAOQHR010000001">
    <property type="protein sequence ID" value="CAI6258570.1"/>
    <property type="molecule type" value="Genomic_DNA"/>
</dbReference>
<evidence type="ECO:0000313" key="2">
    <source>
        <dbReference type="Proteomes" id="UP001152607"/>
    </source>
</evidence>
<reference evidence="1" key="1">
    <citation type="submission" date="2023-01" db="EMBL/GenBank/DDBJ databases">
        <authorList>
            <person name="Van Ghelder C."/>
            <person name="Rancurel C."/>
        </authorList>
    </citation>
    <scope>NUCLEOTIDE SEQUENCE</scope>
    <source>
        <strain evidence="1">CNCM I-4278</strain>
    </source>
</reference>
<protein>
    <submittedName>
        <fullName evidence="1">Uncharacterized protein</fullName>
    </submittedName>
</protein>
<dbReference type="Proteomes" id="UP001152607">
    <property type="component" value="Unassembled WGS sequence"/>
</dbReference>
<organism evidence="1 2">
    <name type="scientific">Periconia digitata</name>
    <dbReference type="NCBI Taxonomy" id="1303443"/>
    <lineage>
        <taxon>Eukaryota</taxon>
        <taxon>Fungi</taxon>
        <taxon>Dikarya</taxon>
        <taxon>Ascomycota</taxon>
        <taxon>Pezizomycotina</taxon>
        <taxon>Dothideomycetes</taxon>
        <taxon>Pleosporomycetidae</taxon>
        <taxon>Pleosporales</taxon>
        <taxon>Massarineae</taxon>
        <taxon>Periconiaceae</taxon>
        <taxon>Periconia</taxon>
    </lineage>
</organism>
<comment type="caution">
    <text evidence="1">The sequence shown here is derived from an EMBL/GenBank/DDBJ whole genome shotgun (WGS) entry which is preliminary data.</text>
</comment>
<gene>
    <name evidence="1" type="ORF">PDIGIT_LOCUS1253</name>
</gene>
<name>A0A9W4U5V3_9PLEO</name>
<evidence type="ECO:0000313" key="1">
    <source>
        <dbReference type="EMBL" id="CAI6258570.1"/>
    </source>
</evidence>
<sequence>MPFSCRLDIGADKSNSHRTLDMKRVPVLLATSRRGDMVMFQPRQRSPSAYSDMYTGVAVSGFRFVLVQLLSAPPASSSELLLKLHPSPPAASVLLQPLHALVLPAVPAALSKSFLHAAVLASLPPISPEFVELVSYPELFESSHHQPDPQPLFPPLPSGIRFLASSDPPGLILVGAPSYPSRSFSILLCRSLSLRSFSSSVSTAVLYMGDSNHALQLVFQASSEASAAIILPKFAISCSSFRIRRCNSKTEESWAFFLVNHRELRSCFDFWMAAICAASACAADCCVEVGGGPGVCLLEEEGRPRVMDGYKIS</sequence>